<evidence type="ECO:0000259" key="1">
    <source>
        <dbReference type="PROSITE" id="PS51736"/>
    </source>
</evidence>
<dbReference type="Pfam" id="PF07508">
    <property type="entry name" value="Recombinase"/>
    <property type="match status" value="1"/>
</dbReference>
<dbReference type="RefSeq" id="WP_091235638.1">
    <property type="nucleotide sequence ID" value="NZ_FMKA01000023.1"/>
</dbReference>
<dbReference type="GO" id="GO:0000150">
    <property type="term" value="F:DNA strand exchange activity"/>
    <property type="evidence" value="ECO:0007669"/>
    <property type="project" value="InterPro"/>
</dbReference>
<dbReference type="SUPFAM" id="SSF53041">
    <property type="entry name" value="Resolvase-like"/>
    <property type="match status" value="1"/>
</dbReference>
<dbReference type="OrthoDB" id="9784557at2"/>
<dbReference type="Gene3D" id="3.90.1750.20">
    <property type="entry name" value="Putative Large Serine Recombinase, Chain B, Domain 2"/>
    <property type="match status" value="1"/>
</dbReference>
<evidence type="ECO:0000313" key="3">
    <source>
        <dbReference type="EMBL" id="SCP98587.1"/>
    </source>
</evidence>
<dbReference type="STRING" id="1619234.SAMN05421730_10237"/>
<dbReference type="AlphaFoldDB" id="A0A1D3TWI7"/>
<dbReference type="PANTHER" id="PTHR30461:SF23">
    <property type="entry name" value="DNA RECOMBINASE-RELATED"/>
    <property type="match status" value="1"/>
</dbReference>
<dbReference type="Proteomes" id="UP000199315">
    <property type="component" value="Unassembled WGS sequence"/>
</dbReference>
<feature type="domain" description="Resolvase/invertase-type recombinase catalytic" evidence="1">
    <location>
        <begin position="10"/>
        <end position="168"/>
    </location>
</feature>
<dbReference type="Pfam" id="PF13408">
    <property type="entry name" value="Zn_ribbon_recom"/>
    <property type="match status" value="1"/>
</dbReference>
<proteinExistence type="predicted"/>
<accession>A0A1D3TWI7</accession>
<dbReference type="InterPro" id="IPR025827">
    <property type="entry name" value="Zn_ribbon_recom_dom"/>
</dbReference>
<dbReference type="InterPro" id="IPR050639">
    <property type="entry name" value="SSR_resolvase"/>
</dbReference>
<feature type="domain" description="Recombinase" evidence="2">
    <location>
        <begin position="176"/>
        <end position="320"/>
    </location>
</feature>
<dbReference type="InterPro" id="IPR006119">
    <property type="entry name" value="Resolv_N"/>
</dbReference>
<sequence length="572" mass="64407">MGIKELDSYRTGMYLRLSSGDDDRDGKGKVDSNSITNQKLLIEDFIKTRPEFKLADMFVDDGFTGSNFERPGYQHMMKAVEQGRLDCIIVKDLSRIAREHIGGDELILKTFDKYGVRFIAITDNFDSLTADHGEKHIIIPMKNLINDNYCHDISIKVRSSQQVKRANGEFVGAFAPYGYTKADDNKNQLISDEYAAGIVQDIFAKKLAGMSASAIANDLNTNGVLSPMAYKKKTGQKYSTSFQGTGDPKWSAQTIGRILKDEVYVGVLAQGKRTRINHKVMREVMVPKCDWIIIENSHVPIVSRADFDAVQILMNRDTKAIAGQKESYIYGGLLYCGDCGTSMVRRSYTYRGKQIVNYICSNYNRNGKGNCTRHAIREEVLSEIILGQLQSYIDNMRDCEKLVEHLDELNVNYDEAVAHDKEIAGLKAEITKYAVLKSSLYNDLQDEIITKEQFVRYREIYTVKEAELEEAVKKQEKIIHGIYNSGLAIADELAKFRENFKIEEMDRIALVTFVDRILIYEDTVEIIFKYSNEMEKVAGIVQTANELTGQDALGAGAIAIDGNCVLELKGGV</sequence>
<evidence type="ECO:0000259" key="2">
    <source>
        <dbReference type="PROSITE" id="PS51737"/>
    </source>
</evidence>
<reference evidence="3 4" key="1">
    <citation type="submission" date="2016-09" db="EMBL/GenBank/DDBJ databases">
        <authorList>
            <person name="Capua I."/>
            <person name="De Benedictis P."/>
            <person name="Joannis T."/>
            <person name="Lombin L.H."/>
            <person name="Cattoli G."/>
        </authorList>
    </citation>
    <scope>NUCLEOTIDE SEQUENCE [LARGE SCALE GENOMIC DNA]</scope>
    <source>
        <strain evidence="3 4">GluBS11</strain>
    </source>
</reference>
<name>A0A1D3TWI7_9FIRM</name>
<dbReference type="InterPro" id="IPR011109">
    <property type="entry name" value="DNA_bind_recombinase_dom"/>
</dbReference>
<protein>
    <submittedName>
        <fullName evidence="3">Site-specific DNA recombinase</fullName>
    </submittedName>
</protein>
<dbReference type="PROSITE" id="PS51737">
    <property type="entry name" value="RECOMBINASE_DNA_BIND"/>
    <property type="match status" value="1"/>
</dbReference>
<evidence type="ECO:0000313" key="4">
    <source>
        <dbReference type="Proteomes" id="UP000199315"/>
    </source>
</evidence>
<dbReference type="GO" id="GO:0003677">
    <property type="term" value="F:DNA binding"/>
    <property type="evidence" value="ECO:0007669"/>
    <property type="project" value="InterPro"/>
</dbReference>
<dbReference type="InterPro" id="IPR036162">
    <property type="entry name" value="Resolvase-like_N_sf"/>
</dbReference>
<gene>
    <name evidence="3" type="ORF">SAMN05421730_10237</name>
</gene>
<dbReference type="EMBL" id="FMKA01000023">
    <property type="protein sequence ID" value="SCP98587.1"/>
    <property type="molecule type" value="Genomic_DNA"/>
</dbReference>
<organism evidence="3 4">
    <name type="scientific">Anaerobium acetethylicum</name>
    <dbReference type="NCBI Taxonomy" id="1619234"/>
    <lineage>
        <taxon>Bacteria</taxon>
        <taxon>Bacillati</taxon>
        <taxon>Bacillota</taxon>
        <taxon>Clostridia</taxon>
        <taxon>Lachnospirales</taxon>
        <taxon>Lachnospiraceae</taxon>
        <taxon>Anaerobium</taxon>
    </lineage>
</organism>
<dbReference type="PANTHER" id="PTHR30461">
    <property type="entry name" value="DNA-INVERTASE FROM LAMBDOID PROPHAGE"/>
    <property type="match status" value="1"/>
</dbReference>
<dbReference type="PROSITE" id="PS51736">
    <property type="entry name" value="RECOMBINASES_3"/>
    <property type="match status" value="1"/>
</dbReference>
<dbReference type="Gene3D" id="3.40.50.1390">
    <property type="entry name" value="Resolvase, N-terminal catalytic domain"/>
    <property type="match status" value="1"/>
</dbReference>
<dbReference type="Pfam" id="PF00239">
    <property type="entry name" value="Resolvase"/>
    <property type="match status" value="1"/>
</dbReference>
<dbReference type="SMART" id="SM00857">
    <property type="entry name" value="Resolvase"/>
    <property type="match status" value="1"/>
</dbReference>
<dbReference type="InterPro" id="IPR038109">
    <property type="entry name" value="DNA_bind_recomb_sf"/>
</dbReference>
<keyword evidence="4" id="KW-1185">Reference proteome</keyword>